<evidence type="ECO:0000313" key="2">
    <source>
        <dbReference type="Proteomes" id="UP001589609"/>
    </source>
</evidence>
<dbReference type="Proteomes" id="UP001589609">
    <property type="component" value="Unassembled WGS sequence"/>
</dbReference>
<reference evidence="1 2" key="1">
    <citation type="submission" date="2024-09" db="EMBL/GenBank/DDBJ databases">
        <authorList>
            <person name="Sun Q."/>
            <person name="Mori K."/>
        </authorList>
    </citation>
    <scope>NUCLEOTIDE SEQUENCE [LARGE SCALE GENOMIC DNA]</scope>
    <source>
        <strain evidence="1 2">JCM 11201</strain>
    </source>
</reference>
<dbReference type="Pfam" id="PF06923">
    <property type="entry name" value="GutM"/>
    <property type="match status" value="1"/>
</dbReference>
<dbReference type="EMBL" id="JBHMAF010000032">
    <property type="protein sequence ID" value="MFB9758431.1"/>
    <property type="molecule type" value="Genomic_DNA"/>
</dbReference>
<name>A0ABV5WCV4_9BACI</name>
<sequence length="127" mass="14703">MWAAFIFIFIVLWLFQLFMTMRQMKHYHQTIREMSKHSSGYLGVGVEKKKLGIGSALIIVTDLEGIVIDCRIMSGVTVFSEFKNCKRFIGLDVFKLNVTDYESKYQLVLEMAVAKIQEQKNRVVSNL</sequence>
<organism evidence="1 2">
    <name type="scientific">Ectobacillus funiculus</name>
    <dbReference type="NCBI Taxonomy" id="137993"/>
    <lineage>
        <taxon>Bacteria</taxon>
        <taxon>Bacillati</taxon>
        <taxon>Bacillota</taxon>
        <taxon>Bacilli</taxon>
        <taxon>Bacillales</taxon>
        <taxon>Bacillaceae</taxon>
        <taxon>Ectobacillus</taxon>
    </lineage>
</organism>
<dbReference type="InterPro" id="IPR009693">
    <property type="entry name" value="Glucitol_operon_activator"/>
</dbReference>
<keyword evidence="2" id="KW-1185">Reference proteome</keyword>
<comment type="caution">
    <text evidence="1">The sequence shown here is derived from an EMBL/GenBank/DDBJ whole genome shotgun (WGS) entry which is preliminary data.</text>
</comment>
<dbReference type="RefSeq" id="WP_379948705.1">
    <property type="nucleotide sequence ID" value="NZ_JBHMAF010000032.1"/>
</dbReference>
<protein>
    <submittedName>
        <fullName evidence="1">Transcriptional regulator GutM</fullName>
    </submittedName>
</protein>
<evidence type="ECO:0000313" key="1">
    <source>
        <dbReference type="EMBL" id="MFB9758431.1"/>
    </source>
</evidence>
<gene>
    <name evidence="1" type="ORF">ACFFMS_07840</name>
</gene>
<accession>A0ABV5WCV4</accession>
<proteinExistence type="predicted"/>